<dbReference type="Pfam" id="PF14559">
    <property type="entry name" value="TPR_19"/>
    <property type="match status" value="1"/>
</dbReference>
<dbReference type="InterPro" id="IPR051685">
    <property type="entry name" value="Ycf3/AcsC/BcsC/TPR_MFPF"/>
</dbReference>
<dbReference type="PANTHER" id="PTHR44943:SF8">
    <property type="entry name" value="TPR REPEAT-CONTAINING PROTEIN MJ0263"/>
    <property type="match status" value="1"/>
</dbReference>
<evidence type="ECO:0000256" key="3">
    <source>
        <dbReference type="PROSITE-ProRule" id="PRU00339"/>
    </source>
</evidence>
<dbReference type="AlphaFoldDB" id="A0AAD5TVV0"/>
<dbReference type="InterPro" id="IPR019734">
    <property type="entry name" value="TPR_rpt"/>
</dbReference>
<name>A0AAD5TVV0_9FUNG</name>
<dbReference type="PANTHER" id="PTHR44943">
    <property type="entry name" value="CELLULOSE SYNTHASE OPERON PROTEIN C"/>
    <property type="match status" value="1"/>
</dbReference>
<accession>A0AAD5TVV0</accession>
<dbReference type="SUPFAM" id="SSF48452">
    <property type="entry name" value="TPR-like"/>
    <property type="match status" value="1"/>
</dbReference>
<reference evidence="4" key="1">
    <citation type="submission" date="2020-05" db="EMBL/GenBank/DDBJ databases">
        <title>Phylogenomic resolution of chytrid fungi.</title>
        <authorList>
            <person name="Stajich J.E."/>
            <person name="Amses K."/>
            <person name="Simmons R."/>
            <person name="Seto K."/>
            <person name="Myers J."/>
            <person name="Bonds A."/>
            <person name="Quandt C.A."/>
            <person name="Barry K."/>
            <person name="Liu P."/>
            <person name="Grigoriev I."/>
            <person name="Longcore J.E."/>
            <person name="James T.Y."/>
        </authorList>
    </citation>
    <scope>NUCLEOTIDE SEQUENCE</scope>
    <source>
        <strain evidence="4">JEL0379</strain>
    </source>
</reference>
<gene>
    <name evidence="4" type="ORF">HDU87_004089</name>
</gene>
<evidence type="ECO:0000313" key="4">
    <source>
        <dbReference type="EMBL" id="KAJ3184686.1"/>
    </source>
</evidence>
<keyword evidence="5" id="KW-1185">Reference proteome</keyword>
<dbReference type="Pfam" id="PF00515">
    <property type="entry name" value="TPR_1"/>
    <property type="match status" value="1"/>
</dbReference>
<keyword evidence="2 3" id="KW-0802">TPR repeat</keyword>
<dbReference type="SMART" id="SM00028">
    <property type="entry name" value="TPR"/>
    <property type="match status" value="3"/>
</dbReference>
<dbReference type="PROSITE" id="PS50005">
    <property type="entry name" value="TPR"/>
    <property type="match status" value="1"/>
</dbReference>
<dbReference type="EMBL" id="JADGJQ010000003">
    <property type="protein sequence ID" value="KAJ3184686.1"/>
    <property type="molecule type" value="Genomic_DNA"/>
</dbReference>
<keyword evidence="1" id="KW-0677">Repeat</keyword>
<comment type="caution">
    <text evidence="4">The sequence shown here is derived from an EMBL/GenBank/DDBJ whole genome shotgun (WGS) entry which is preliminary data.</text>
</comment>
<evidence type="ECO:0008006" key="6">
    <source>
        <dbReference type="Google" id="ProtNLM"/>
    </source>
</evidence>
<dbReference type="InterPro" id="IPR011990">
    <property type="entry name" value="TPR-like_helical_dom_sf"/>
</dbReference>
<evidence type="ECO:0000313" key="5">
    <source>
        <dbReference type="Proteomes" id="UP001212152"/>
    </source>
</evidence>
<proteinExistence type="predicted"/>
<evidence type="ECO:0000256" key="1">
    <source>
        <dbReference type="ARBA" id="ARBA00022737"/>
    </source>
</evidence>
<feature type="repeat" description="TPR" evidence="3">
    <location>
        <begin position="111"/>
        <end position="144"/>
    </location>
</feature>
<dbReference type="PROSITE" id="PS50293">
    <property type="entry name" value="TPR_REGION"/>
    <property type="match status" value="1"/>
</dbReference>
<dbReference type="Proteomes" id="UP001212152">
    <property type="component" value="Unassembled WGS sequence"/>
</dbReference>
<organism evidence="4 5">
    <name type="scientific">Geranomyces variabilis</name>
    <dbReference type="NCBI Taxonomy" id="109894"/>
    <lineage>
        <taxon>Eukaryota</taxon>
        <taxon>Fungi</taxon>
        <taxon>Fungi incertae sedis</taxon>
        <taxon>Chytridiomycota</taxon>
        <taxon>Chytridiomycota incertae sedis</taxon>
        <taxon>Chytridiomycetes</taxon>
        <taxon>Spizellomycetales</taxon>
        <taxon>Powellomycetaceae</taxon>
        <taxon>Geranomyces</taxon>
    </lineage>
</organism>
<protein>
    <recommendedName>
        <fullName evidence="6">TPR-like protein</fullName>
    </recommendedName>
</protein>
<sequence>MSLAASTSTRYLASALARRCIRVPVANAAAISTTAARPVASARRSLPLSATFQCFSTTSRACASAADPPSAGSAEALAQEWFVKGTDKWNEDDIQGALECFEKSIWTKATGDAYYNIANCQLQLGKYEAAAKSWSKSIELSPARADAHVNLANVHALILKDINTALPLYAEALRLAPTDGDIHFNYAAVLDAKGELEKAIEHYRLAVQHGTAVAEKNLRNALARQLGKVLKEEEVDAWAGKKEEGK</sequence>
<dbReference type="Gene3D" id="1.25.40.10">
    <property type="entry name" value="Tetratricopeptide repeat domain"/>
    <property type="match status" value="1"/>
</dbReference>
<evidence type="ECO:0000256" key="2">
    <source>
        <dbReference type="ARBA" id="ARBA00022803"/>
    </source>
</evidence>